<reference evidence="1" key="1">
    <citation type="submission" date="2021-02" db="EMBL/GenBank/DDBJ databases">
        <authorList>
            <person name="Nowell W R."/>
        </authorList>
    </citation>
    <scope>NUCLEOTIDE SEQUENCE</scope>
</reference>
<evidence type="ECO:0000313" key="2">
    <source>
        <dbReference type="EMBL" id="CAF4129173.1"/>
    </source>
</evidence>
<dbReference type="Proteomes" id="UP000663860">
    <property type="component" value="Unassembled WGS sequence"/>
</dbReference>
<dbReference type="EMBL" id="CAJNOE010001099">
    <property type="protein sequence ID" value="CAF1386977.1"/>
    <property type="molecule type" value="Genomic_DNA"/>
</dbReference>
<evidence type="ECO:0000313" key="1">
    <source>
        <dbReference type="EMBL" id="CAF1386977.1"/>
    </source>
</evidence>
<dbReference type="EMBL" id="CAJOBB010005461">
    <property type="protein sequence ID" value="CAF4129173.1"/>
    <property type="molecule type" value="Genomic_DNA"/>
</dbReference>
<protein>
    <submittedName>
        <fullName evidence="1">Uncharacterized protein</fullName>
    </submittedName>
</protein>
<name>A0A815K9R0_9BILA</name>
<gene>
    <name evidence="1" type="ORF">IZO911_LOCUS38738</name>
    <name evidence="2" type="ORF">KXQ929_LOCUS36082</name>
</gene>
<dbReference type="Proteomes" id="UP000663868">
    <property type="component" value="Unassembled WGS sequence"/>
</dbReference>
<sequence length="254" mass="29255">MTTIQATDRLLARGVLSTISENQLRKELLTNYHGIKHVQRMYTNDEYNTPKELVQINFTSPKHTETFLENGFIDICNLRCPVKALKSSTNVQNHLENGATNKILVHDVSTEILMNEFGEKLSKSYPGIKYVKRWFQTNGSEVPTERVQIDFESTKYTQTILQDGFIHIGELYWPATPIKPNNRLRKQLESDSGSDNQSEIYTEQNLPQVFDEQSILQAFEEQKQKLSELIRYFDVQLNNIVHLQNKSGVESLSG</sequence>
<accession>A0A815K9R0</accession>
<comment type="caution">
    <text evidence="1">The sequence shown here is derived from an EMBL/GenBank/DDBJ whole genome shotgun (WGS) entry which is preliminary data.</text>
</comment>
<dbReference type="AlphaFoldDB" id="A0A815K9R0"/>
<organism evidence="1 3">
    <name type="scientific">Adineta steineri</name>
    <dbReference type="NCBI Taxonomy" id="433720"/>
    <lineage>
        <taxon>Eukaryota</taxon>
        <taxon>Metazoa</taxon>
        <taxon>Spiralia</taxon>
        <taxon>Gnathifera</taxon>
        <taxon>Rotifera</taxon>
        <taxon>Eurotatoria</taxon>
        <taxon>Bdelloidea</taxon>
        <taxon>Adinetida</taxon>
        <taxon>Adinetidae</taxon>
        <taxon>Adineta</taxon>
    </lineage>
</organism>
<proteinExistence type="predicted"/>
<evidence type="ECO:0000313" key="3">
    <source>
        <dbReference type="Proteomes" id="UP000663860"/>
    </source>
</evidence>